<sequence length="258" mass="28109">MNTFKTPFLIIVAISFLVLATNAQNAQQDYLNTHNTARAQVGVANVVWDTVVAAYATNYANARKVDCSLTPSTGGSYGENLANGNNALFTGVAAVNLWVNEKPYYNYTANACIGAQQCKHYTQVVWSNSVKIGCARVLCNNGGYFVGCNYDASAALKSRKITASVRQTRGLGASAACGQLRNKFQKSPSLATAEGEVIEARLRSEDFDNSCIGFAFTYICDIPMLVEKNHKKTKLSPPENRSPYSDKTKYREHGTGRN</sequence>
<proteinExistence type="predicted"/>
<evidence type="ECO:0000313" key="4">
    <source>
        <dbReference type="EMBL" id="KAG7657011.1"/>
    </source>
</evidence>
<keyword evidence="2" id="KW-0732">Signal</keyword>
<accession>A0A8T2H9J6</accession>
<gene>
    <name evidence="4" type="ORF">ISN44_As01g041000</name>
</gene>
<dbReference type="SMART" id="SM00198">
    <property type="entry name" value="SCP"/>
    <property type="match status" value="1"/>
</dbReference>
<evidence type="ECO:0000256" key="1">
    <source>
        <dbReference type="SAM" id="MobiDB-lite"/>
    </source>
</evidence>
<feature type="signal peptide" evidence="2">
    <location>
        <begin position="1"/>
        <end position="23"/>
    </location>
</feature>
<feature type="compositionally biased region" description="Basic and acidic residues" evidence="1">
    <location>
        <begin position="244"/>
        <end position="258"/>
    </location>
</feature>
<name>A0A8T2H9J6_ARASU</name>
<reference evidence="4 5" key="1">
    <citation type="submission" date="2020-12" db="EMBL/GenBank/DDBJ databases">
        <title>Concerted genomic and epigenomic changes stabilize Arabidopsis allopolyploids.</title>
        <authorList>
            <person name="Chen Z."/>
        </authorList>
    </citation>
    <scope>NUCLEOTIDE SEQUENCE [LARGE SCALE GENOMIC DNA]</scope>
    <source>
        <strain evidence="4">As9502</strain>
        <tissue evidence="4">Leaf</tissue>
    </source>
</reference>
<evidence type="ECO:0000256" key="2">
    <source>
        <dbReference type="SAM" id="SignalP"/>
    </source>
</evidence>
<dbReference type="EMBL" id="JAEFBJ010000001">
    <property type="protein sequence ID" value="KAG7657011.1"/>
    <property type="molecule type" value="Genomic_DNA"/>
</dbReference>
<feature type="chain" id="PRO_5035887364" evidence="2">
    <location>
        <begin position="24"/>
        <end position="258"/>
    </location>
</feature>
<keyword evidence="5" id="KW-1185">Reference proteome</keyword>
<dbReference type="InterPro" id="IPR001283">
    <property type="entry name" value="CRISP-related"/>
</dbReference>
<dbReference type="OrthoDB" id="337038at2759"/>
<dbReference type="Proteomes" id="UP000694251">
    <property type="component" value="Chromosome 1"/>
</dbReference>
<organism evidence="4 5">
    <name type="scientific">Arabidopsis suecica</name>
    <name type="common">Swedish thale-cress</name>
    <name type="synonym">Cardaminopsis suecica</name>
    <dbReference type="NCBI Taxonomy" id="45249"/>
    <lineage>
        <taxon>Eukaryota</taxon>
        <taxon>Viridiplantae</taxon>
        <taxon>Streptophyta</taxon>
        <taxon>Embryophyta</taxon>
        <taxon>Tracheophyta</taxon>
        <taxon>Spermatophyta</taxon>
        <taxon>Magnoliopsida</taxon>
        <taxon>eudicotyledons</taxon>
        <taxon>Gunneridae</taxon>
        <taxon>Pentapetalae</taxon>
        <taxon>rosids</taxon>
        <taxon>malvids</taxon>
        <taxon>Brassicales</taxon>
        <taxon>Brassicaceae</taxon>
        <taxon>Camelineae</taxon>
        <taxon>Arabidopsis</taxon>
    </lineage>
</organism>
<feature type="region of interest" description="Disordered" evidence="1">
    <location>
        <begin position="231"/>
        <end position="258"/>
    </location>
</feature>
<dbReference type="CDD" id="cd05381">
    <property type="entry name" value="CAP_PR-1"/>
    <property type="match status" value="1"/>
</dbReference>
<evidence type="ECO:0000259" key="3">
    <source>
        <dbReference type="SMART" id="SM00198"/>
    </source>
</evidence>
<comment type="caution">
    <text evidence="4">The sequence shown here is derived from an EMBL/GenBank/DDBJ whole genome shotgun (WGS) entry which is preliminary data.</text>
</comment>
<protein>
    <submittedName>
        <fullName evidence="4">CAP superfamily</fullName>
    </submittedName>
</protein>
<evidence type="ECO:0000313" key="5">
    <source>
        <dbReference type="Proteomes" id="UP000694251"/>
    </source>
</evidence>
<dbReference type="PANTHER" id="PTHR10334">
    <property type="entry name" value="CYSTEINE-RICH SECRETORY PROTEIN-RELATED"/>
    <property type="match status" value="1"/>
</dbReference>
<dbReference type="FunFam" id="3.40.33.10:FF:000004">
    <property type="entry name" value="CAP, cysteine-rich secretory protein, antigen 5"/>
    <property type="match status" value="1"/>
</dbReference>
<dbReference type="InterPro" id="IPR014044">
    <property type="entry name" value="CAP_dom"/>
</dbReference>
<feature type="domain" description="SCP" evidence="3">
    <location>
        <begin position="25"/>
        <end position="158"/>
    </location>
</feature>
<dbReference type="AlphaFoldDB" id="A0A8T2H9J6"/>
<dbReference type="Pfam" id="PF00188">
    <property type="entry name" value="CAP"/>
    <property type="match status" value="1"/>
</dbReference>